<protein>
    <submittedName>
        <fullName evidence="1">Type II toxin-antitoxin system RnlB family antitoxin</fullName>
    </submittedName>
</protein>
<evidence type="ECO:0000313" key="2">
    <source>
        <dbReference type="Proteomes" id="UP000740830"/>
    </source>
</evidence>
<keyword evidence="2" id="KW-1185">Reference proteome</keyword>
<reference evidence="1 2" key="1">
    <citation type="submission" date="2021-06" db="EMBL/GenBank/DDBJ databases">
        <title>Clostridia strains as spoilage organisms.</title>
        <authorList>
            <person name="Wambui J."/>
            <person name="Stephan R."/>
            <person name="Stevens M.J.A."/>
        </authorList>
    </citation>
    <scope>NUCLEOTIDE SEQUENCE [LARGE SCALE GENOMIC DNA]</scope>
    <source>
        <strain evidence="1 2">CM013</strain>
    </source>
</reference>
<accession>A0ABS6C6H8</accession>
<dbReference type="InterPro" id="IPR031834">
    <property type="entry name" value="RnlB/LsoB_antitoxin"/>
</dbReference>
<dbReference type="RefSeq" id="WP_216132917.1">
    <property type="nucleotide sequence ID" value="NZ_JAHLDG010000035.1"/>
</dbReference>
<dbReference type="Proteomes" id="UP000740830">
    <property type="component" value="Unassembled WGS sequence"/>
</dbReference>
<evidence type="ECO:0000313" key="1">
    <source>
        <dbReference type="EMBL" id="MBU3221102.1"/>
    </source>
</evidence>
<name>A0ABS6C6H8_9CLOT</name>
<dbReference type="Pfam" id="PF15933">
    <property type="entry name" value="RnlB_antitoxin"/>
    <property type="match status" value="1"/>
</dbReference>
<organism evidence="1 2">
    <name type="scientific">Clostridium algidicarnis</name>
    <dbReference type="NCBI Taxonomy" id="37659"/>
    <lineage>
        <taxon>Bacteria</taxon>
        <taxon>Bacillati</taxon>
        <taxon>Bacillota</taxon>
        <taxon>Clostridia</taxon>
        <taxon>Eubacteriales</taxon>
        <taxon>Clostridiaceae</taxon>
        <taxon>Clostridium</taxon>
    </lineage>
</organism>
<sequence>MKEGVVMNNFNIIKLHNEPYNYLIIATTYRSSLSNLDELKNAIDIDYGKVLFDFMLVNGNKKNRFIECEVVNSDCKRNTFRLAESVDEYIKKTSSQFFIQHKELVSGSVLPNALKYLITTGDVV</sequence>
<proteinExistence type="predicted"/>
<dbReference type="EMBL" id="JAHLDG010000035">
    <property type="protein sequence ID" value="MBU3221102.1"/>
    <property type="molecule type" value="Genomic_DNA"/>
</dbReference>
<gene>
    <name evidence="1" type="ORF">KPL27_13630</name>
</gene>
<comment type="caution">
    <text evidence="1">The sequence shown here is derived from an EMBL/GenBank/DDBJ whole genome shotgun (WGS) entry which is preliminary data.</text>
</comment>